<dbReference type="RefSeq" id="WP_136625029.1">
    <property type="nucleotide sequence ID" value="NZ_QYRN01000001.1"/>
</dbReference>
<sequence>MAGHYIRTRAHSAGFAWSMAAFSLVLIPVGVALFRLKLLDLDDLSWTLVLAGGLASLALLLALAAIAEVWRRGAIGGGRAVAAFVVAAVVLLPFAGAAYLYRSFPDGASAQTAGLADAALGPMAPATGATDPVVPGRDYQATASMVYDAARATLEQQGIEITGVQSSLTPPRDSDDLGVSGTVLVPIPTLRGSTASEPPDRFAMKDAREYTIQAIAYAPVFGFPSDVTIRITEEGAQTFIDMRSASRDLDRDLGQNRRIIVAFLNGVDEAMRAAEGIVPDE</sequence>
<feature type="transmembrane region" description="Helical" evidence="1">
    <location>
        <begin position="12"/>
        <end position="34"/>
    </location>
</feature>
<proteinExistence type="predicted"/>
<comment type="caution">
    <text evidence="2">The sequence shown here is derived from an EMBL/GenBank/DDBJ whole genome shotgun (WGS) entry which is preliminary data.</text>
</comment>
<dbReference type="InterPro" id="IPR010865">
    <property type="entry name" value="DUF1499"/>
</dbReference>
<dbReference type="EMBL" id="QYRN01000001">
    <property type="protein sequence ID" value="RIY03413.1"/>
    <property type="molecule type" value="Genomic_DNA"/>
</dbReference>
<evidence type="ECO:0000256" key="1">
    <source>
        <dbReference type="SAM" id="Phobius"/>
    </source>
</evidence>
<evidence type="ECO:0000313" key="3">
    <source>
        <dbReference type="Proteomes" id="UP000265750"/>
    </source>
</evidence>
<keyword evidence="3" id="KW-1185">Reference proteome</keyword>
<keyword evidence="1" id="KW-1133">Transmembrane helix</keyword>
<feature type="transmembrane region" description="Helical" evidence="1">
    <location>
        <begin position="81"/>
        <end position="101"/>
    </location>
</feature>
<dbReference type="OrthoDB" id="1523552at2"/>
<dbReference type="AlphaFoldDB" id="A0A3A1WQS1"/>
<reference evidence="3" key="1">
    <citation type="submission" date="2018-09" db="EMBL/GenBank/DDBJ databases">
        <authorList>
            <person name="Tuo L."/>
        </authorList>
    </citation>
    <scope>NUCLEOTIDE SEQUENCE [LARGE SCALE GENOMIC DNA]</scope>
    <source>
        <strain evidence="3">M2BS4Y-1</strain>
    </source>
</reference>
<organism evidence="2 3">
    <name type="scientific">Aureimonas flava</name>
    <dbReference type="NCBI Taxonomy" id="2320271"/>
    <lineage>
        <taxon>Bacteria</taxon>
        <taxon>Pseudomonadati</taxon>
        <taxon>Pseudomonadota</taxon>
        <taxon>Alphaproteobacteria</taxon>
        <taxon>Hyphomicrobiales</taxon>
        <taxon>Aurantimonadaceae</taxon>
        <taxon>Aureimonas</taxon>
    </lineage>
</organism>
<evidence type="ECO:0000313" key="2">
    <source>
        <dbReference type="EMBL" id="RIY03413.1"/>
    </source>
</evidence>
<dbReference type="Proteomes" id="UP000265750">
    <property type="component" value="Unassembled WGS sequence"/>
</dbReference>
<name>A0A3A1WQS1_9HYPH</name>
<feature type="transmembrane region" description="Helical" evidence="1">
    <location>
        <begin position="46"/>
        <end position="69"/>
    </location>
</feature>
<keyword evidence="1" id="KW-0812">Transmembrane</keyword>
<gene>
    <name evidence="2" type="ORF">D3218_01220</name>
</gene>
<keyword evidence="1" id="KW-0472">Membrane</keyword>
<protein>
    <submittedName>
        <fullName evidence="2">DUF1499 domain-containing protein</fullName>
    </submittedName>
</protein>
<dbReference type="Pfam" id="PF07386">
    <property type="entry name" value="DUF1499"/>
    <property type="match status" value="1"/>
</dbReference>
<accession>A0A3A1WQS1</accession>